<accession>A0ABD2WFV5</accession>
<proteinExistence type="inferred from homology"/>
<dbReference type="PROSITE" id="PS00624">
    <property type="entry name" value="GMC_OXRED_2"/>
    <property type="match status" value="1"/>
</dbReference>
<dbReference type="InterPro" id="IPR036188">
    <property type="entry name" value="FAD/NAD-bd_sf"/>
</dbReference>
<protein>
    <recommendedName>
        <fullName evidence="3">Glucose-methanol-choline oxidoreductase N-terminal domain-containing protein</fullName>
    </recommendedName>
</protein>
<feature type="region of interest" description="Disordered" evidence="2">
    <location>
        <begin position="174"/>
        <end position="195"/>
    </location>
</feature>
<dbReference type="SUPFAM" id="SSF54373">
    <property type="entry name" value="FAD-linked reductases, C-terminal domain"/>
    <property type="match status" value="1"/>
</dbReference>
<dbReference type="Proteomes" id="UP001627154">
    <property type="component" value="Unassembled WGS sequence"/>
</dbReference>
<keyword evidence="5" id="KW-1185">Reference proteome</keyword>
<organism evidence="4 5">
    <name type="scientific">Trichogramma kaykai</name>
    <dbReference type="NCBI Taxonomy" id="54128"/>
    <lineage>
        <taxon>Eukaryota</taxon>
        <taxon>Metazoa</taxon>
        <taxon>Ecdysozoa</taxon>
        <taxon>Arthropoda</taxon>
        <taxon>Hexapoda</taxon>
        <taxon>Insecta</taxon>
        <taxon>Pterygota</taxon>
        <taxon>Neoptera</taxon>
        <taxon>Endopterygota</taxon>
        <taxon>Hymenoptera</taxon>
        <taxon>Apocrita</taxon>
        <taxon>Proctotrupomorpha</taxon>
        <taxon>Chalcidoidea</taxon>
        <taxon>Trichogrammatidae</taxon>
        <taxon>Trichogramma</taxon>
    </lineage>
</organism>
<feature type="compositionally biased region" description="Polar residues" evidence="2">
    <location>
        <begin position="49"/>
        <end position="65"/>
    </location>
</feature>
<evidence type="ECO:0000313" key="5">
    <source>
        <dbReference type="Proteomes" id="UP001627154"/>
    </source>
</evidence>
<gene>
    <name evidence="4" type="ORF">TKK_013261</name>
</gene>
<dbReference type="InterPro" id="IPR012132">
    <property type="entry name" value="GMC_OxRdtase"/>
</dbReference>
<feature type="compositionally biased region" description="Low complexity" evidence="2">
    <location>
        <begin position="31"/>
        <end position="48"/>
    </location>
</feature>
<dbReference type="EMBL" id="JBJJXI010000107">
    <property type="protein sequence ID" value="KAL3391921.1"/>
    <property type="molecule type" value="Genomic_DNA"/>
</dbReference>
<dbReference type="SUPFAM" id="SSF51905">
    <property type="entry name" value="FAD/NAD(P)-binding domain"/>
    <property type="match status" value="1"/>
</dbReference>
<dbReference type="Pfam" id="PF00732">
    <property type="entry name" value="GMC_oxred_N"/>
    <property type="match status" value="1"/>
</dbReference>
<comment type="caution">
    <text evidence="4">The sequence shown here is derived from an EMBL/GenBank/DDBJ whole genome shotgun (WGS) entry which is preliminary data.</text>
</comment>
<evidence type="ECO:0000256" key="2">
    <source>
        <dbReference type="SAM" id="MobiDB-lite"/>
    </source>
</evidence>
<feature type="compositionally biased region" description="Basic and acidic residues" evidence="2">
    <location>
        <begin position="1"/>
        <end position="29"/>
    </location>
</feature>
<dbReference type="AlphaFoldDB" id="A0ABD2WFV5"/>
<name>A0ABD2WFV5_9HYME</name>
<dbReference type="PANTHER" id="PTHR11552">
    <property type="entry name" value="GLUCOSE-METHANOL-CHOLINE GMC OXIDOREDUCTASE"/>
    <property type="match status" value="1"/>
</dbReference>
<dbReference type="Gene3D" id="3.50.50.60">
    <property type="entry name" value="FAD/NAD(P)-binding domain"/>
    <property type="match status" value="1"/>
</dbReference>
<evidence type="ECO:0000256" key="1">
    <source>
        <dbReference type="ARBA" id="ARBA00010790"/>
    </source>
</evidence>
<evidence type="ECO:0000259" key="3">
    <source>
        <dbReference type="PROSITE" id="PS00624"/>
    </source>
</evidence>
<sequence length="1000" mass="109091">MHSKSEETEAESAERYDEFGYPRQHEAACARRLSVQSSRSQSNKSPLLLTSSDEGIESDASSDMQRSVVGGGVVGKRRGSRCWSFDSSATSASSISGGSSVAEDEAMILLLEQQHSDEPSPKSKIVRCCSSDSAVLSDDDQSKVLLITKKSLTLLQVSKFNSIVGPAVSENESSGASAAAASPTTTSSSSCPRSAGRYWRTPSVVVSDYSDYSYLEERFERGDDSELDRVDCCGGGNGGPASCSRASSCSYLNIDDDDDRDDDFFDDKSGFEITTAAGLSARGVTIRRRRHSDSCCLRPTWTRSNSHQAGGAAAGVNSGRRNSCLVTSSSGDQPDGICDPTLAAGPNYEEVLTGTAPDLELLCPPPQRKISDCSTLSSLSGDDESVDFGQLVAAAGNKRSQSAEYAAKEVRDSTPRDGQEYDYVVVGAGSAGATLAARLSEEAAARVLLVEAGGHERLLMDVPGLAPLLAFDSSTHWDYYTEPSTEYCLGMNNRQCKLPIGRVLGGCSSINYMLATRGSRQDYDEWANYTGDPSWSYDSLLPYFRKLERDDVTVAPIEPRLHGFQGPVRITDIPYKSPLSRLFVEAGDELGLRARDYNGRQQFGISYMQTNQVNGERLSANRAYLHPARDRPNLKVSLDSLATRILIDEKSAPAGMPVVRGVEFVKRGRKLSVYARREVIVSAGALNTPKLLMLSGIGPAEHLRGLGIRAILDSPGVGENLQDHFTYTGLSYLTNETDSLVIPEALRPSDPTLSSYLTRRQGWLSTPIGVEAIGLLDLDEPANADKPPSVEFILGAVTYGSTYLLHKSFNMNETYYERAFGKLLYKHGWLIWPVLLKPKSRGRVLLRSADPRAKPRIYPNYLSHRDDVEQSIRAIRKVLEVGDTRAMRKIDSRLWNYTTPGCESHAPDSDAYWECSLRTFSLPYWHFSGTCKMGAAGDSSAVVDTKLRVKGVEKLRIVDASIMPIIPRAHLNIPTIAVAEKMADLIKSDWGQQQQRVAVA</sequence>
<feature type="region of interest" description="Disordered" evidence="2">
    <location>
        <begin position="1"/>
        <end position="67"/>
    </location>
</feature>
<evidence type="ECO:0000313" key="4">
    <source>
        <dbReference type="EMBL" id="KAL3391921.1"/>
    </source>
</evidence>
<reference evidence="4 5" key="1">
    <citation type="journal article" date="2024" name="bioRxiv">
        <title>A reference genome for Trichogramma kaykai: A tiny desert-dwelling parasitoid wasp with competing sex-ratio distorters.</title>
        <authorList>
            <person name="Culotta J."/>
            <person name="Lindsey A.R."/>
        </authorList>
    </citation>
    <scope>NUCLEOTIDE SEQUENCE [LARGE SCALE GENOMIC DNA]</scope>
    <source>
        <strain evidence="4 5">KSX58</strain>
    </source>
</reference>
<dbReference type="PANTHER" id="PTHR11552:SF158">
    <property type="entry name" value="GH23626P-RELATED"/>
    <property type="match status" value="1"/>
</dbReference>
<dbReference type="Gene3D" id="3.30.560.10">
    <property type="entry name" value="Glucose Oxidase, domain 3"/>
    <property type="match status" value="1"/>
</dbReference>
<dbReference type="InterPro" id="IPR000172">
    <property type="entry name" value="GMC_OxRdtase_N"/>
</dbReference>
<dbReference type="Pfam" id="PF05199">
    <property type="entry name" value="GMC_oxred_C"/>
    <property type="match status" value="1"/>
</dbReference>
<comment type="similarity">
    <text evidence="1">Belongs to the GMC oxidoreductase family.</text>
</comment>
<feature type="domain" description="Glucose-methanol-choline oxidoreductase N-terminal" evidence="3">
    <location>
        <begin position="684"/>
        <end position="698"/>
    </location>
</feature>
<dbReference type="InterPro" id="IPR007867">
    <property type="entry name" value="GMC_OxRtase_C"/>
</dbReference>